<evidence type="ECO:0000256" key="1">
    <source>
        <dbReference type="ARBA" id="ARBA00022500"/>
    </source>
</evidence>
<gene>
    <name evidence="3" type="ORF">J2S05_000056</name>
</gene>
<dbReference type="PANTHER" id="PTHR39452:SF1">
    <property type="entry name" value="CHEY-P PHOSPHATASE CHEX"/>
    <property type="match status" value="1"/>
</dbReference>
<sequence length="158" mass="17043">MDARYVNAIVRATKGILTNHLGAEVNFLLPKLGEGSVTSNDISVILGVKGELAGQIICSFDKNTAKNIVSTMMGGMPIEELDEMGWSAVREFGNWIAGSTATELSLENCIIDVTPPVTNEGLSIFHSSEKYLTLSLESSLGLVQIHLSFQAVEEKIRS</sequence>
<evidence type="ECO:0000259" key="2">
    <source>
        <dbReference type="Pfam" id="PF13690"/>
    </source>
</evidence>
<keyword evidence="4" id="KW-1185">Reference proteome</keyword>
<evidence type="ECO:0000313" key="4">
    <source>
        <dbReference type="Proteomes" id="UP001225034"/>
    </source>
</evidence>
<dbReference type="InterPro" id="IPR038756">
    <property type="entry name" value="CheX-like"/>
</dbReference>
<dbReference type="Proteomes" id="UP001225034">
    <property type="component" value="Unassembled WGS sequence"/>
</dbReference>
<dbReference type="RefSeq" id="WP_306978852.1">
    <property type="nucleotide sequence ID" value="NZ_JAUSUA010000001.1"/>
</dbReference>
<dbReference type="EMBL" id="JAUSUA010000001">
    <property type="protein sequence ID" value="MDQ0205282.1"/>
    <property type="molecule type" value="Genomic_DNA"/>
</dbReference>
<dbReference type="PANTHER" id="PTHR39452">
    <property type="entry name" value="CHEY-P PHOSPHATASE CHEX"/>
    <property type="match status" value="1"/>
</dbReference>
<evidence type="ECO:0000313" key="3">
    <source>
        <dbReference type="EMBL" id="MDQ0205282.1"/>
    </source>
</evidence>
<accession>A0ABT9YBR6</accession>
<keyword evidence="1" id="KW-0145">Chemotaxis</keyword>
<feature type="domain" description="Chemotaxis phosphatase CheX-like" evidence="2">
    <location>
        <begin position="42"/>
        <end position="121"/>
    </location>
</feature>
<dbReference type="CDD" id="cd17906">
    <property type="entry name" value="CheX"/>
    <property type="match status" value="1"/>
</dbReference>
<reference evidence="3 4" key="1">
    <citation type="submission" date="2023-07" db="EMBL/GenBank/DDBJ databases">
        <title>Genomic Encyclopedia of Type Strains, Phase IV (KMG-IV): sequencing the most valuable type-strain genomes for metagenomic binning, comparative biology and taxonomic classification.</title>
        <authorList>
            <person name="Goeker M."/>
        </authorList>
    </citation>
    <scope>NUCLEOTIDE SEQUENCE [LARGE SCALE GENOMIC DNA]</scope>
    <source>
        <strain evidence="3 4">DSM 19154</strain>
    </source>
</reference>
<comment type="caution">
    <text evidence="3">The sequence shown here is derived from an EMBL/GenBank/DDBJ whole genome shotgun (WGS) entry which is preliminary data.</text>
</comment>
<name>A0ABT9YBR6_9BACI</name>
<dbReference type="InterPro" id="IPR028976">
    <property type="entry name" value="CheC-like_sf"/>
</dbReference>
<dbReference type="Pfam" id="PF13690">
    <property type="entry name" value="CheX"/>
    <property type="match status" value="1"/>
</dbReference>
<protein>
    <submittedName>
        <fullName evidence="3">Chemotaxis protein CheX</fullName>
    </submittedName>
</protein>
<organism evidence="3 4">
    <name type="scientific">Alkalicoccobacillus murimartini</name>
    <dbReference type="NCBI Taxonomy" id="171685"/>
    <lineage>
        <taxon>Bacteria</taxon>
        <taxon>Bacillati</taxon>
        <taxon>Bacillota</taxon>
        <taxon>Bacilli</taxon>
        <taxon>Bacillales</taxon>
        <taxon>Bacillaceae</taxon>
        <taxon>Alkalicoccobacillus</taxon>
    </lineage>
</organism>
<dbReference type="Gene3D" id="3.40.1550.10">
    <property type="entry name" value="CheC-like"/>
    <property type="match status" value="1"/>
</dbReference>
<dbReference type="SUPFAM" id="SSF103039">
    <property type="entry name" value="CheC-like"/>
    <property type="match status" value="1"/>
</dbReference>
<proteinExistence type="predicted"/>
<dbReference type="InterPro" id="IPR028051">
    <property type="entry name" value="CheX-like_dom"/>
</dbReference>